<sequence>MGEYYKFVNLQKREFIDPGQIGFTDPVTSGGHNIKESSFKSNVLASFCMYLLLYGGNNYDWVYRDKEGNDLDKPYRKKGTKPYRGRWAGDPVMYLGDSLDAKDSIRYFQQFNLKPGEYVYGLSDHVGKNFTDITRLALAEFLEYSGMDEKYFHQKDNDGFTWDDTHDVVYEPPNLFGPSTMHFMGCETLTNIFGEKDPPGTIFVTEEMLLTEDIPKYFGNESGEFNQCGECFIPFRIKMLRKNVADRGSKVKDFVNTRLNIIERGLTNKNYAILLRDLNVQAELSALDVGLDFSENMENEEDEYQDFLNYWLK</sequence>
<accession>A0A0F9V1V5</accession>
<comment type="caution">
    <text evidence="1">The sequence shown here is derived from an EMBL/GenBank/DDBJ whole genome shotgun (WGS) entry which is preliminary data.</text>
</comment>
<dbReference type="AlphaFoldDB" id="A0A0F9V1V5"/>
<name>A0A0F9V1V5_9ZZZZ</name>
<dbReference type="EMBL" id="LAZR01000084">
    <property type="protein sequence ID" value="KKN93702.1"/>
    <property type="molecule type" value="Genomic_DNA"/>
</dbReference>
<gene>
    <name evidence="1" type="ORF">LCGC14_0195350</name>
</gene>
<organism evidence="1">
    <name type="scientific">marine sediment metagenome</name>
    <dbReference type="NCBI Taxonomy" id="412755"/>
    <lineage>
        <taxon>unclassified sequences</taxon>
        <taxon>metagenomes</taxon>
        <taxon>ecological metagenomes</taxon>
    </lineage>
</organism>
<reference evidence="1" key="1">
    <citation type="journal article" date="2015" name="Nature">
        <title>Complex archaea that bridge the gap between prokaryotes and eukaryotes.</title>
        <authorList>
            <person name="Spang A."/>
            <person name="Saw J.H."/>
            <person name="Jorgensen S.L."/>
            <person name="Zaremba-Niedzwiedzka K."/>
            <person name="Martijn J."/>
            <person name="Lind A.E."/>
            <person name="van Eijk R."/>
            <person name="Schleper C."/>
            <person name="Guy L."/>
            <person name="Ettema T.J."/>
        </authorList>
    </citation>
    <scope>NUCLEOTIDE SEQUENCE</scope>
</reference>
<proteinExistence type="predicted"/>
<protein>
    <submittedName>
        <fullName evidence="1">Uncharacterized protein</fullName>
    </submittedName>
</protein>
<evidence type="ECO:0000313" key="1">
    <source>
        <dbReference type="EMBL" id="KKN93702.1"/>
    </source>
</evidence>